<comment type="caution">
    <text evidence="3">The sequence shown here is derived from an EMBL/GenBank/DDBJ whole genome shotgun (WGS) entry which is preliminary data.</text>
</comment>
<evidence type="ECO:0000256" key="1">
    <source>
        <dbReference type="SAM" id="SignalP"/>
    </source>
</evidence>
<dbReference type="GO" id="GO:0005576">
    <property type="term" value="C:extracellular region"/>
    <property type="evidence" value="ECO:0007669"/>
    <property type="project" value="InterPro"/>
</dbReference>
<evidence type="ECO:0000313" key="3">
    <source>
        <dbReference type="EMBL" id="CAG5114855.1"/>
    </source>
</evidence>
<dbReference type="Proteomes" id="UP000678393">
    <property type="component" value="Unassembled WGS sequence"/>
</dbReference>
<proteinExistence type="predicted"/>
<reference evidence="3" key="1">
    <citation type="submission" date="2021-04" db="EMBL/GenBank/DDBJ databases">
        <authorList>
            <consortium name="Molecular Ecology Group"/>
        </authorList>
    </citation>
    <scope>NUCLEOTIDE SEQUENCE</scope>
</reference>
<sequence>MMSRFLFGGLCVWGLALYVTLGQEENPCAGAPDGKNIQLNCTGFTNCTNGKPVEVNCGNGTVVERDSFTCKPIGTGNTICGTSGICSSKGFQASPNCQSFFFCQDSLFSNISHIYCPGVLLFDGRRCNFPANVSTKCEPIK</sequence>
<evidence type="ECO:0000259" key="2">
    <source>
        <dbReference type="PROSITE" id="PS50940"/>
    </source>
</evidence>
<dbReference type="GO" id="GO:0008061">
    <property type="term" value="F:chitin binding"/>
    <property type="evidence" value="ECO:0007669"/>
    <property type="project" value="InterPro"/>
</dbReference>
<organism evidence="3 4">
    <name type="scientific">Candidula unifasciata</name>
    <dbReference type="NCBI Taxonomy" id="100452"/>
    <lineage>
        <taxon>Eukaryota</taxon>
        <taxon>Metazoa</taxon>
        <taxon>Spiralia</taxon>
        <taxon>Lophotrochozoa</taxon>
        <taxon>Mollusca</taxon>
        <taxon>Gastropoda</taxon>
        <taxon>Heterobranchia</taxon>
        <taxon>Euthyneura</taxon>
        <taxon>Panpulmonata</taxon>
        <taxon>Eupulmonata</taxon>
        <taxon>Stylommatophora</taxon>
        <taxon>Helicina</taxon>
        <taxon>Helicoidea</taxon>
        <taxon>Geomitridae</taxon>
        <taxon>Candidula</taxon>
    </lineage>
</organism>
<protein>
    <recommendedName>
        <fullName evidence="2">Chitin-binding type-2 domain-containing protein</fullName>
    </recommendedName>
</protein>
<feature type="signal peptide" evidence="1">
    <location>
        <begin position="1"/>
        <end position="22"/>
    </location>
</feature>
<dbReference type="AlphaFoldDB" id="A0A8S3YH82"/>
<keyword evidence="1" id="KW-0732">Signal</keyword>
<dbReference type="SMART" id="SM00494">
    <property type="entry name" value="ChtBD2"/>
    <property type="match status" value="2"/>
</dbReference>
<accession>A0A8S3YH82</accession>
<dbReference type="PROSITE" id="PS50940">
    <property type="entry name" value="CHIT_BIND_II"/>
    <property type="match status" value="2"/>
</dbReference>
<feature type="domain" description="Chitin-binding type-2" evidence="2">
    <location>
        <begin position="83"/>
        <end position="139"/>
    </location>
</feature>
<feature type="chain" id="PRO_5035911252" description="Chitin-binding type-2 domain-containing protein" evidence="1">
    <location>
        <begin position="23"/>
        <end position="141"/>
    </location>
</feature>
<name>A0A8S3YH82_9EUPU</name>
<feature type="domain" description="Chitin-binding type-2" evidence="2">
    <location>
        <begin position="25"/>
        <end position="82"/>
    </location>
</feature>
<evidence type="ECO:0000313" key="4">
    <source>
        <dbReference type="Proteomes" id="UP000678393"/>
    </source>
</evidence>
<dbReference type="Pfam" id="PF01607">
    <property type="entry name" value="CBM_14"/>
    <property type="match status" value="1"/>
</dbReference>
<dbReference type="InterPro" id="IPR002557">
    <property type="entry name" value="Chitin-bd_dom"/>
</dbReference>
<dbReference type="EMBL" id="CAJHNH020000047">
    <property type="protein sequence ID" value="CAG5114855.1"/>
    <property type="molecule type" value="Genomic_DNA"/>
</dbReference>
<gene>
    <name evidence="3" type="ORF">CUNI_LOCUS413</name>
</gene>
<keyword evidence="4" id="KW-1185">Reference proteome</keyword>
<dbReference type="SUPFAM" id="SSF57625">
    <property type="entry name" value="Invertebrate chitin-binding proteins"/>
    <property type="match status" value="1"/>
</dbReference>
<dbReference type="InterPro" id="IPR036508">
    <property type="entry name" value="Chitin-bd_dom_sf"/>
</dbReference>